<organism evidence="6 7">
    <name type="scientific">Acanthosepion pharaonis</name>
    <name type="common">Pharaoh cuttlefish</name>
    <name type="synonym">Sepia pharaonis</name>
    <dbReference type="NCBI Taxonomy" id="158019"/>
    <lineage>
        <taxon>Eukaryota</taxon>
        <taxon>Metazoa</taxon>
        <taxon>Spiralia</taxon>
        <taxon>Lophotrochozoa</taxon>
        <taxon>Mollusca</taxon>
        <taxon>Cephalopoda</taxon>
        <taxon>Coleoidea</taxon>
        <taxon>Decapodiformes</taxon>
        <taxon>Sepiida</taxon>
        <taxon>Sepiina</taxon>
        <taxon>Sepiidae</taxon>
        <taxon>Acanthosepion</taxon>
    </lineage>
</organism>
<comment type="caution">
    <text evidence="6">The sequence shown here is derived from an EMBL/GenBank/DDBJ whole genome shotgun (WGS) entry which is preliminary data.</text>
</comment>
<feature type="transmembrane region" description="Helical" evidence="1">
    <location>
        <begin position="619"/>
        <end position="636"/>
    </location>
</feature>
<protein>
    <submittedName>
        <fullName evidence="6">Uncharacterized protein</fullName>
    </submittedName>
</protein>
<evidence type="ECO:0000256" key="1">
    <source>
        <dbReference type="SAM" id="Phobius"/>
    </source>
</evidence>
<dbReference type="OrthoDB" id="9982946at2759"/>
<keyword evidence="1" id="KW-0812">Transmembrane</keyword>
<feature type="domain" description="DUF7043" evidence="4">
    <location>
        <begin position="292"/>
        <end position="389"/>
    </location>
</feature>
<dbReference type="GO" id="GO:0042060">
    <property type="term" value="P:wound healing"/>
    <property type="evidence" value="ECO:0007669"/>
    <property type="project" value="TreeGrafter"/>
</dbReference>
<gene>
    <name evidence="6" type="ORF">SPHA_78909</name>
</gene>
<keyword evidence="2" id="KW-0732">Signal</keyword>
<reference evidence="6" key="1">
    <citation type="submission" date="2021-01" db="EMBL/GenBank/DDBJ databases">
        <authorList>
            <person name="Li R."/>
            <person name="Bekaert M."/>
        </authorList>
    </citation>
    <scope>NUCLEOTIDE SEQUENCE</scope>
    <source>
        <strain evidence="6">Farmed</strain>
    </source>
</reference>
<evidence type="ECO:0000259" key="3">
    <source>
        <dbReference type="Pfam" id="PF23069"/>
    </source>
</evidence>
<evidence type="ECO:0000256" key="2">
    <source>
        <dbReference type="SAM" id="SignalP"/>
    </source>
</evidence>
<feature type="chain" id="PRO_5032705987" evidence="2">
    <location>
        <begin position="27"/>
        <end position="638"/>
    </location>
</feature>
<evidence type="ECO:0000259" key="4">
    <source>
        <dbReference type="Pfam" id="PF23070"/>
    </source>
</evidence>
<evidence type="ECO:0000259" key="5">
    <source>
        <dbReference type="Pfam" id="PF23071"/>
    </source>
</evidence>
<proteinExistence type="predicted"/>
<name>A0A812ER88_ACAPH</name>
<dbReference type="EMBL" id="CAHIKZ030005554">
    <property type="protein sequence ID" value="CAE1329444.1"/>
    <property type="molecule type" value="Genomic_DNA"/>
</dbReference>
<feature type="domain" description="DUF7044" evidence="5">
    <location>
        <begin position="26"/>
        <end position="114"/>
    </location>
</feature>
<dbReference type="Pfam" id="PF23069">
    <property type="entry name" value="DUF7042"/>
    <property type="match status" value="2"/>
</dbReference>
<evidence type="ECO:0000313" key="6">
    <source>
        <dbReference type="EMBL" id="CAE1329444.1"/>
    </source>
</evidence>
<dbReference type="InterPro" id="IPR055470">
    <property type="entry name" value="DUF7042"/>
</dbReference>
<keyword evidence="1" id="KW-0472">Membrane</keyword>
<keyword evidence="7" id="KW-1185">Reference proteome</keyword>
<dbReference type="Pfam" id="PF23071">
    <property type="entry name" value="DUF7044"/>
    <property type="match status" value="1"/>
</dbReference>
<dbReference type="PANTHER" id="PTHR22255">
    <property type="entry name" value="LP06548P"/>
    <property type="match status" value="1"/>
</dbReference>
<dbReference type="Pfam" id="PF23070">
    <property type="entry name" value="DUF7043"/>
    <property type="match status" value="1"/>
</dbReference>
<dbReference type="InterPro" id="IPR055472">
    <property type="entry name" value="DUF7044"/>
</dbReference>
<feature type="domain" description="DUF7042" evidence="3">
    <location>
        <begin position="430"/>
        <end position="570"/>
    </location>
</feature>
<feature type="domain" description="DUF7042" evidence="3">
    <location>
        <begin position="145"/>
        <end position="280"/>
    </location>
</feature>
<dbReference type="PANTHER" id="PTHR22255:SF1">
    <property type="entry name" value="LD32918P"/>
    <property type="match status" value="1"/>
</dbReference>
<sequence length="638" mass="74310">MALSGNCRFWIITGVLFFTLFSISQQACKFPDWYHGEFYSQEKGQGKKTFIQEDLWGNFRCRELIIMNETVNKLTGAKNAIISVTHESCHKCIYVLYRTENVLQYKSGDCFTSSVSLGEPGKCRIYRPASDQLMTLYRLKIRTVSCKTTFEGMYHFTYEINEGGGGICNSKDSIIRACQEPGSPYVDNQLFLMTYGKCRGVTNSKFQQFRFQCMGSWYGDDGFMYAGIANTVANEDRARFKCLLTKKDQNPTDNKFLWVRSQYSECSLLSGIYEGYERLVVQPVPPVTSYVQPSCNLPTNLTGTWYHVGEYDSDVVINDTHIYFKTKFDEFSYEEQYFSCQQTLGTRYLMTKITVGKCEMDFVCFDILPRHHSIVRFRIGKPNRLTQDEEQDKDYLLKKFRQSCTWQAFVLNRDDYDWKYDYLIFNPPTPIPCPIGGRYRFIQFGHDNERYKTRIRGVTDKPRVQVDCRHIESEAKSCTKDMTKMEIDAEYCETVDYRGRPIGEYDESDHVLKCVGYWMEDLRSYLITYDDEDAVSNFRCWVYERITWTEVILSRGVRGKCKRSQTAHSSEASDGVSLKLEMHESERLYDDCPQRFDPGYDPYKKPMTIYVLNSSFKNTAFSLLVLIMAFAALLNLNL</sequence>
<dbReference type="InterPro" id="IPR055471">
    <property type="entry name" value="DUF7043"/>
</dbReference>
<dbReference type="AlphaFoldDB" id="A0A812ER88"/>
<dbReference type="Proteomes" id="UP000597762">
    <property type="component" value="Unassembled WGS sequence"/>
</dbReference>
<keyword evidence="1" id="KW-1133">Transmembrane helix</keyword>
<feature type="signal peptide" evidence="2">
    <location>
        <begin position="1"/>
        <end position="26"/>
    </location>
</feature>
<accession>A0A812ER88</accession>
<evidence type="ECO:0000313" key="7">
    <source>
        <dbReference type="Proteomes" id="UP000597762"/>
    </source>
</evidence>